<keyword evidence="2 4" id="KW-0238">DNA-binding</keyword>
<dbReference type="InterPro" id="IPR050109">
    <property type="entry name" value="HTH-type_TetR-like_transc_reg"/>
</dbReference>
<name>A0A0H5DPW9_9BACT</name>
<feature type="DNA-binding region" description="H-T-H motif" evidence="4">
    <location>
        <begin position="42"/>
        <end position="61"/>
    </location>
</feature>
<dbReference type="PANTHER" id="PTHR30055:SF234">
    <property type="entry name" value="HTH-TYPE TRANSCRIPTIONAL REGULATOR BETI"/>
    <property type="match status" value="1"/>
</dbReference>
<dbReference type="Pfam" id="PF00440">
    <property type="entry name" value="TetR_N"/>
    <property type="match status" value="1"/>
</dbReference>
<proteinExistence type="predicted"/>
<keyword evidence="3" id="KW-0804">Transcription</keyword>
<dbReference type="EMBL" id="CWGJ01000002">
    <property type="protein sequence ID" value="CRX37559.1"/>
    <property type="molecule type" value="Genomic_DNA"/>
</dbReference>
<dbReference type="SUPFAM" id="SSF46689">
    <property type="entry name" value="Homeodomain-like"/>
    <property type="match status" value="1"/>
</dbReference>
<dbReference type="InterPro" id="IPR009057">
    <property type="entry name" value="Homeodomain-like_sf"/>
</dbReference>
<feature type="domain" description="HTH tetR-type" evidence="5">
    <location>
        <begin position="19"/>
        <end position="79"/>
    </location>
</feature>
<evidence type="ECO:0000256" key="2">
    <source>
        <dbReference type="ARBA" id="ARBA00023125"/>
    </source>
</evidence>
<evidence type="ECO:0000313" key="7">
    <source>
        <dbReference type="Proteomes" id="UP000220251"/>
    </source>
</evidence>
<evidence type="ECO:0000256" key="3">
    <source>
        <dbReference type="ARBA" id="ARBA00023163"/>
    </source>
</evidence>
<keyword evidence="1" id="KW-0805">Transcription regulation</keyword>
<gene>
    <name evidence="6" type="ORF">ELAC_0198</name>
</gene>
<evidence type="ECO:0000259" key="5">
    <source>
        <dbReference type="PROSITE" id="PS50977"/>
    </source>
</evidence>
<protein>
    <submittedName>
        <fullName evidence="6">Transcriptional regulator, TetR family</fullName>
    </submittedName>
</protein>
<dbReference type="OrthoDB" id="9802802at2"/>
<evidence type="ECO:0000313" key="6">
    <source>
        <dbReference type="EMBL" id="CRX37559.1"/>
    </source>
</evidence>
<dbReference type="PRINTS" id="PR00455">
    <property type="entry name" value="HTHTETR"/>
</dbReference>
<dbReference type="PANTHER" id="PTHR30055">
    <property type="entry name" value="HTH-TYPE TRANSCRIPTIONAL REGULATOR RUTR"/>
    <property type="match status" value="1"/>
</dbReference>
<dbReference type="Proteomes" id="UP000220251">
    <property type="component" value="Unassembled WGS sequence"/>
</dbReference>
<dbReference type="GO" id="GO:0003700">
    <property type="term" value="F:DNA-binding transcription factor activity"/>
    <property type="evidence" value="ECO:0007669"/>
    <property type="project" value="TreeGrafter"/>
</dbReference>
<evidence type="ECO:0000256" key="1">
    <source>
        <dbReference type="ARBA" id="ARBA00023015"/>
    </source>
</evidence>
<dbReference type="AlphaFoldDB" id="A0A0H5DPW9"/>
<reference evidence="7" key="1">
    <citation type="submission" date="2015-06" db="EMBL/GenBank/DDBJ databases">
        <authorList>
            <person name="Bertelli C."/>
        </authorList>
    </citation>
    <scope>NUCLEOTIDE SEQUENCE [LARGE SCALE GENOMIC DNA]</scope>
    <source>
        <strain evidence="7">CRIB-30</strain>
    </source>
</reference>
<sequence length="207" mass="23801">MSIQKKRAYDSTSRKAAAELTKGRIIDAAKSLFGKKGFEKVTIEEIAEVAGVSAPTVYSVYLSKKGVLLAVLDDALAAERYDELYWKSIHGDSPEKRLMTNTRLARVLYDAEKERLSLLHGSSAIDPVFKDLEKEMEERRYRRQEEVVKALFEGGYLKDRLTLADARDILWVFTGRDIYRMLVVERGWTSDQYEKWIGESLIRELLK</sequence>
<accession>A0A0H5DPW9</accession>
<dbReference type="GO" id="GO:0000976">
    <property type="term" value="F:transcription cis-regulatory region binding"/>
    <property type="evidence" value="ECO:0007669"/>
    <property type="project" value="TreeGrafter"/>
</dbReference>
<organism evidence="6 7">
    <name type="scientific">Estrella lausannensis</name>
    <dbReference type="NCBI Taxonomy" id="483423"/>
    <lineage>
        <taxon>Bacteria</taxon>
        <taxon>Pseudomonadati</taxon>
        <taxon>Chlamydiota</taxon>
        <taxon>Chlamydiia</taxon>
        <taxon>Parachlamydiales</taxon>
        <taxon>Candidatus Criblamydiaceae</taxon>
        <taxon>Estrella</taxon>
    </lineage>
</organism>
<dbReference type="Gene3D" id="1.10.357.10">
    <property type="entry name" value="Tetracycline Repressor, domain 2"/>
    <property type="match status" value="1"/>
</dbReference>
<dbReference type="RefSeq" id="WP_098037420.1">
    <property type="nucleotide sequence ID" value="NZ_CWGJ01000002.1"/>
</dbReference>
<dbReference type="PROSITE" id="PS50977">
    <property type="entry name" value="HTH_TETR_2"/>
    <property type="match status" value="1"/>
</dbReference>
<evidence type="ECO:0000256" key="4">
    <source>
        <dbReference type="PROSITE-ProRule" id="PRU00335"/>
    </source>
</evidence>
<dbReference type="InterPro" id="IPR001647">
    <property type="entry name" value="HTH_TetR"/>
</dbReference>
<keyword evidence="7" id="KW-1185">Reference proteome</keyword>